<protein>
    <submittedName>
        <fullName evidence="1">Uncharacterized protein</fullName>
    </submittedName>
</protein>
<evidence type="ECO:0000313" key="1">
    <source>
        <dbReference type="EMBL" id="XCM35482.1"/>
    </source>
</evidence>
<gene>
    <name evidence="1" type="ORF">ABWT76_004168</name>
</gene>
<name>A0AAU8J8M5_9CYAN</name>
<dbReference type="RefSeq" id="WP_156331802.1">
    <property type="nucleotide sequence ID" value="NZ_CP159837.1"/>
</dbReference>
<dbReference type="EMBL" id="CP159837">
    <property type="protein sequence ID" value="XCM35482.1"/>
    <property type="molecule type" value="Genomic_DNA"/>
</dbReference>
<accession>A0AAU8J8M5</accession>
<sequence>MLWCNEGVIFEWNYGFSDRDAICSVQQAYWRFGLNQLFTIIDLITIGGIV</sequence>
<reference evidence="1" key="1">
    <citation type="submission" date="2024-07" db="EMBL/GenBank/DDBJ databases">
        <authorList>
            <person name="Kim Y.J."/>
            <person name="Jeong J.Y."/>
        </authorList>
    </citation>
    <scope>NUCLEOTIDE SEQUENCE</scope>
    <source>
        <strain evidence="1">GIHE-MW2</strain>
    </source>
</reference>
<organism evidence="1">
    <name type="scientific">Planktothricoides raciborskii GIHE-MW2</name>
    <dbReference type="NCBI Taxonomy" id="2792601"/>
    <lineage>
        <taxon>Bacteria</taxon>
        <taxon>Bacillati</taxon>
        <taxon>Cyanobacteriota</taxon>
        <taxon>Cyanophyceae</taxon>
        <taxon>Oscillatoriophycideae</taxon>
        <taxon>Oscillatoriales</taxon>
        <taxon>Oscillatoriaceae</taxon>
        <taxon>Planktothricoides</taxon>
    </lineage>
</organism>
<proteinExistence type="predicted"/>
<dbReference type="AlphaFoldDB" id="A0AAU8J8M5"/>